<feature type="compositionally biased region" description="Polar residues" evidence="7">
    <location>
        <begin position="571"/>
        <end position="585"/>
    </location>
</feature>
<dbReference type="CDD" id="cd09138">
    <property type="entry name" value="PLDc_vPLD1_2_yPLD_like_1"/>
    <property type="match status" value="1"/>
</dbReference>
<evidence type="ECO:0000256" key="2">
    <source>
        <dbReference type="ARBA" id="ARBA00022737"/>
    </source>
</evidence>
<dbReference type="InterPro" id="IPR015679">
    <property type="entry name" value="PLipase_D_fam"/>
</dbReference>
<name>A0A068WPA9_ECHGR</name>
<evidence type="ECO:0000259" key="8">
    <source>
        <dbReference type="PROSITE" id="PS50035"/>
    </source>
</evidence>
<protein>
    <recommendedName>
        <fullName evidence="6">Phospholipase</fullName>
        <ecNumber evidence="6">3.1.4.4</ecNumber>
    </recommendedName>
</protein>
<dbReference type="SMART" id="SM00155">
    <property type="entry name" value="PLDc"/>
    <property type="match status" value="2"/>
</dbReference>
<dbReference type="Gene3D" id="3.30.870.10">
    <property type="entry name" value="Endonuclease Chain A"/>
    <property type="match status" value="2"/>
</dbReference>
<evidence type="ECO:0000256" key="1">
    <source>
        <dbReference type="ARBA" id="ARBA00000798"/>
    </source>
</evidence>
<gene>
    <name evidence="11" type="primary">EGR_06663</name>
    <name evidence="9" type="ORF">EgrG_000249100</name>
</gene>
<reference evidence="9 10" key="1">
    <citation type="journal article" date="2013" name="Nature">
        <title>The genomes of four tapeworm species reveal adaptations to parasitism.</title>
        <authorList>
            <person name="Tsai I.J."/>
            <person name="Zarowiecki M."/>
            <person name="Holroyd N."/>
            <person name="Garciarrubio A."/>
            <person name="Sanchez-Flores A."/>
            <person name="Brooks K.L."/>
            <person name="Tracey A."/>
            <person name="Bobes R.J."/>
            <person name="Fragoso G."/>
            <person name="Sciutto E."/>
            <person name="Aslett M."/>
            <person name="Beasley H."/>
            <person name="Bennett H.M."/>
            <person name="Cai J."/>
            <person name="Camicia F."/>
            <person name="Clark R."/>
            <person name="Cucher M."/>
            <person name="De Silva N."/>
            <person name="Day T.A."/>
            <person name="Deplazes P."/>
            <person name="Estrada K."/>
            <person name="Fernandez C."/>
            <person name="Holland P.W."/>
            <person name="Hou J."/>
            <person name="Hu S."/>
            <person name="Huckvale T."/>
            <person name="Hung S.S."/>
            <person name="Kamenetzky L."/>
            <person name="Keane J.A."/>
            <person name="Kiss F."/>
            <person name="Koziol U."/>
            <person name="Lambert O."/>
            <person name="Liu K."/>
            <person name="Luo X."/>
            <person name="Luo Y."/>
            <person name="Macchiaroli N."/>
            <person name="Nichol S."/>
            <person name="Paps J."/>
            <person name="Parkinson J."/>
            <person name="Pouchkina-Stantcheva N."/>
            <person name="Riddiford N."/>
            <person name="Rosenzvit M."/>
            <person name="Salinas G."/>
            <person name="Wasmuth J.D."/>
            <person name="Zamanian M."/>
            <person name="Zheng Y."/>
            <person name="Cai X."/>
            <person name="Soberon X."/>
            <person name="Olson P.D."/>
            <person name="Laclette J.P."/>
            <person name="Brehm K."/>
            <person name="Berriman M."/>
            <person name="Garciarrubio A."/>
            <person name="Bobes R.J."/>
            <person name="Fragoso G."/>
            <person name="Sanchez-Flores A."/>
            <person name="Estrada K."/>
            <person name="Cevallos M.A."/>
            <person name="Morett E."/>
            <person name="Gonzalez V."/>
            <person name="Portillo T."/>
            <person name="Ochoa-Leyva A."/>
            <person name="Jose M.V."/>
            <person name="Sciutto E."/>
            <person name="Landa A."/>
            <person name="Jimenez L."/>
            <person name="Valdes V."/>
            <person name="Carrero J.C."/>
            <person name="Larralde C."/>
            <person name="Morales-Montor J."/>
            <person name="Limon-Lason J."/>
            <person name="Soberon X."/>
            <person name="Laclette J.P."/>
        </authorList>
    </citation>
    <scope>NUCLEOTIDE SEQUENCE [LARGE SCALE GENOMIC DNA]</scope>
</reference>
<evidence type="ECO:0000256" key="6">
    <source>
        <dbReference type="PIRNR" id="PIRNR009376"/>
    </source>
</evidence>
<comment type="catalytic activity">
    <reaction evidence="1 6">
        <text>a 1,2-diacyl-sn-glycero-3-phosphocholine + H2O = a 1,2-diacyl-sn-glycero-3-phosphate + choline + H(+)</text>
        <dbReference type="Rhea" id="RHEA:14445"/>
        <dbReference type="ChEBI" id="CHEBI:15354"/>
        <dbReference type="ChEBI" id="CHEBI:15377"/>
        <dbReference type="ChEBI" id="CHEBI:15378"/>
        <dbReference type="ChEBI" id="CHEBI:57643"/>
        <dbReference type="ChEBI" id="CHEBI:58608"/>
        <dbReference type="EC" id="3.1.4.4"/>
    </reaction>
</comment>
<feature type="domain" description="PLD phosphodiesterase" evidence="8">
    <location>
        <begin position="919"/>
        <end position="946"/>
    </location>
</feature>
<feature type="region of interest" description="Disordered" evidence="7">
    <location>
        <begin position="551"/>
        <end position="589"/>
    </location>
</feature>
<dbReference type="GO" id="GO:0006654">
    <property type="term" value="P:phosphatidic acid biosynthetic process"/>
    <property type="evidence" value="ECO:0007669"/>
    <property type="project" value="InterPro"/>
</dbReference>
<dbReference type="Pfam" id="PF13091">
    <property type="entry name" value="PLDc_2"/>
    <property type="match status" value="1"/>
</dbReference>
<dbReference type="Proteomes" id="UP000492820">
    <property type="component" value="Unassembled WGS sequence"/>
</dbReference>
<dbReference type="PIRSF" id="PIRSF009376">
    <property type="entry name" value="Phospholipase_D_euk"/>
    <property type="match status" value="1"/>
</dbReference>
<evidence type="ECO:0000256" key="7">
    <source>
        <dbReference type="SAM" id="MobiDB-lite"/>
    </source>
</evidence>
<dbReference type="InterPro" id="IPR025202">
    <property type="entry name" value="PLD-like_dom"/>
</dbReference>
<dbReference type="InterPro" id="IPR001736">
    <property type="entry name" value="PLipase_D/transphosphatidylase"/>
</dbReference>
<dbReference type="EC" id="3.1.4.4" evidence="6"/>
<evidence type="ECO:0000313" key="9">
    <source>
        <dbReference type="EMBL" id="CDS20279.1"/>
    </source>
</evidence>
<accession>A0A068WPA9</accession>
<dbReference type="GO" id="GO:0004630">
    <property type="term" value="F:phospholipase D activity"/>
    <property type="evidence" value="ECO:0007669"/>
    <property type="project" value="UniProtKB-UniRule"/>
</dbReference>
<dbReference type="SUPFAM" id="SSF56024">
    <property type="entry name" value="Phospholipase D/nuclease"/>
    <property type="match status" value="2"/>
</dbReference>
<evidence type="ECO:0000313" key="10">
    <source>
        <dbReference type="Proteomes" id="UP000492820"/>
    </source>
</evidence>
<evidence type="ECO:0000313" key="11">
    <source>
        <dbReference type="WBParaSite" id="EgrG_000249100"/>
    </source>
</evidence>
<dbReference type="Pfam" id="PF00614">
    <property type="entry name" value="PLDc"/>
    <property type="match status" value="1"/>
</dbReference>
<keyword evidence="5" id="KW-0443">Lipid metabolism</keyword>
<organism evidence="9">
    <name type="scientific">Echinococcus granulosus</name>
    <name type="common">Hydatid tapeworm</name>
    <dbReference type="NCBI Taxonomy" id="6210"/>
    <lineage>
        <taxon>Eukaryota</taxon>
        <taxon>Metazoa</taxon>
        <taxon>Spiralia</taxon>
        <taxon>Lophotrochozoa</taxon>
        <taxon>Platyhelminthes</taxon>
        <taxon>Cestoda</taxon>
        <taxon>Eucestoda</taxon>
        <taxon>Cyclophyllidea</taxon>
        <taxon>Taeniidae</taxon>
        <taxon>Echinococcus</taxon>
        <taxon>Echinococcus granulosus group</taxon>
    </lineage>
</organism>
<dbReference type="AlphaFoldDB" id="A0A068WPA9"/>
<dbReference type="WBParaSite" id="EgrG_000249100">
    <property type="protein sequence ID" value="EgrG_000249100"/>
    <property type="gene ID" value="EgrG_000249100"/>
</dbReference>
<dbReference type="PROSITE" id="PS50035">
    <property type="entry name" value="PLD"/>
    <property type="match status" value="2"/>
</dbReference>
<dbReference type="GO" id="GO:0009395">
    <property type="term" value="P:phospholipid catabolic process"/>
    <property type="evidence" value="ECO:0007669"/>
    <property type="project" value="TreeGrafter"/>
</dbReference>
<reference evidence="9" key="2">
    <citation type="submission" date="2014-06" db="EMBL/GenBank/DDBJ databases">
        <authorList>
            <person name="Aslett M."/>
        </authorList>
    </citation>
    <scope>NUCLEOTIDE SEQUENCE</scope>
</reference>
<keyword evidence="3 6" id="KW-0378">Hydrolase</keyword>
<dbReference type="InterPro" id="IPR016555">
    <property type="entry name" value="PLipase_D_euk"/>
</dbReference>
<dbReference type="PANTHER" id="PTHR18896:SF76">
    <property type="entry name" value="PHOSPHOLIPASE"/>
    <property type="match status" value="1"/>
</dbReference>
<proteinExistence type="inferred from homology"/>
<feature type="region of interest" description="Disordered" evidence="7">
    <location>
        <begin position="234"/>
        <end position="253"/>
    </location>
</feature>
<feature type="domain" description="PLD phosphodiesterase" evidence="8">
    <location>
        <begin position="459"/>
        <end position="486"/>
    </location>
</feature>
<evidence type="ECO:0000256" key="5">
    <source>
        <dbReference type="ARBA" id="ARBA00023098"/>
    </source>
</evidence>
<dbReference type="CDD" id="cd09141">
    <property type="entry name" value="PLDc_vPLD1_2_yPLD_like_2"/>
    <property type="match status" value="1"/>
</dbReference>
<dbReference type="EMBL" id="LK028580">
    <property type="protein sequence ID" value="CDS20279.1"/>
    <property type="molecule type" value="Genomic_DNA"/>
</dbReference>
<dbReference type="PANTHER" id="PTHR18896">
    <property type="entry name" value="PHOSPHOLIPASE D"/>
    <property type="match status" value="1"/>
</dbReference>
<comment type="similarity">
    <text evidence="6">Belongs to the phospholipase D family.</text>
</comment>
<dbReference type="OrthoDB" id="14911at2759"/>
<evidence type="ECO:0000256" key="4">
    <source>
        <dbReference type="ARBA" id="ARBA00022963"/>
    </source>
</evidence>
<keyword evidence="2" id="KW-0677">Repeat</keyword>
<dbReference type="GO" id="GO:0035556">
    <property type="term" value="P:intracellular signal transduction"/>
    <property type="evidence" value="ECO:0007669"/>
    <property type="project" value="InterPro"/>
</dbReference>
<keyword evidence="4 6" id="KW-0442">Lipid degradation</keyword>
<sequence>MSNNFQVDEFLADFNVDVFQSADFNNEDSKNSDTESDFSNHDLPFLGEGDIFTVGNTFHLGVPVEVNLIRAHFPINLSQDFHATELRKHVRSTDARNFLPLRYEIQVRYGPYSWKIMRTQEELRELNRAIWIAWSVIKEKVEDYLETVINHCEVQRLDCVLSFFEISPLTFCTQLGTSKFKEGKIQIRSKGRIPLAIKSDKFWKRRWLILKDTYLVVLKPHKSDGIEGVENWSAEKEEGANAEEEEQSKKNRRKKVKNCSESIHLWDSYHRWRFCKVILMDHYFKRMVINDSNFDLLQICNMHSKFAFIPANYDTVASWDAMVNRVQSSPEARAYTVANPFGSFAPVRIDGQIIIGIDGASYMASVADAMEAACQEIFIADWWLSPEIYLKRPYSDDYWRLDILLKRKAEEGVRICVLIYNEVKFILNINSYHSMKTLTSLHRNIHVIRHPSHVRDRTWIWSHHEKMVVVDQSVAFVGGIDLCFGRWDLPDHPILDVANHRSKFEVTDLACLPLSAASLPLRLTSFAYLEEKIGALTNPFRLLRTDTPLPVRRSKSLNKPPLQQHKGAQRRSPSALSAGDSTKFSGNKEAIRIRDAQRRSCCSSICPGKKENTDRDWSFASTETDLLASQDGNFLFPGKDYVNWIFKDPDDVAKPDAVYIDRNEVPRMPWHDAGVGLSGTIVSDFARHFIQRWNVHRVREVKRKRKHASTLRIPPILLPTPPHNTPLAARLHELGGSCSSGGKSARAVRMQALRSASHWSLESTRGVKANDVTTASSTSSHTECSILNAYIEAICTAQHFIYIENQFFISWVGAEKNQLVENQIAQAIYDRVVRAHCEKKPFRVYILIPLLAAFEGVPGDKKSGSSIHAILRFTRTSLFKGPNALISRLRMVIPDVENYVSVCSLRKYDCWPNGRFTTELIYIHSKLMIVDDRKMIIGSANINDRSMLGHRDSELAVVVEDEVEEEKSGVVADVRRRLMAEHLGVLSDQASLPWDPALLHQPISDAFFHSVWRKTALDNMNIFEEVFNCVPSNSVRRYSERSTQMQGKWPRGTKAAELLLGIRGHLCEYPEDYLADEDLTFPRGNVEQLAPLKIWT</sequence>
<evidence type="ECO:0000256" key="3">
    <source>
        <dbReference type="ARBA" id="ARBA00022801"/>
    </source>
</evidence>
<reference evidence="11" key="3">
    <citation type="submission" date="2020-10" db="UniProtKB">
        <authorList>
            <consortium name="WormBaseParasite"/>
        </authorList>
    </citation>
    <scope>IDENTIFICATION</scope>
</reference>